<dbReference type="EMBL" id="CAJPVJ010000943">
    <property type="protein sequence ID" value="CAG2163738.1"/>
    <property type="molecule type" value="Genomic_DNA"/>
</dbReference>
<dbReference type="GO" id="GO:0016788">
    <property type="term" value="F:hydrolase activity, acting on ester bonds"/>
    <property type="evidence" value="ECO:0007669"/>
    <property type="project" value="InterPro"/>
</dbReference>
<gene>
    <name evidence="10" type="ORF">ONB1V03_LOCUS3303</name>
</gene>
<evidence type="ECO:0000256" key="4">
    <source>
        <dbReference type="ARBA" id="ARBA00022801"/>
    </source>
</evidence>
<sequence length="1036" mass="119700">MKGNFFQKPITQLVEEAIIREQANGHRLKVCVGSDSHVYGEAISYATAVVFVREGKGAFTFIRKEREIRKISIKERMLNEVNRSVEIAYAICAVLDTYGVEMEVHADINTDPDFKSNTALKDAMGYILGMGYVKDWHIVRNYEQFVNRIMEKGLPEMISFDHDLADIHYLKPDSDEYKEKTGYDCAKWLIEYLKTIHPELQTVVIYGELFGGGYKHKEVTAVNDAVKVQSGIQYAPHNEFYGFDIKLNGTTYLDTDTVNQIFEETGFFYAKILFQGSLEEALKFPNVFDSKIPGWLGLPEIENNMCEGIIVKTLKTRYFGNGARVQKPADFSENAQNIWEEIQRYATVNRLHNVVSKVGEFEPKMIGRIIGLFAQDILEDFGKDFPDAFSTVEKDEQKRINKKHQIGSGEKVLIAGPKNIHHQVEARLKSYTWNLINEKAIEYEIREIVSPEEINVYVIRPPHWNLELVKTQSFLFEDEQIKVDFAILDHKTDSIAYLFQEKIEKLWNGVETIQFEEFFESTDRNLRLFCFNYIGVGNLMNRLEAEKINEEEVELNYNEYDQNGNKTQIRRINHYEVSVFLRSKMLVPFHRKRTLALDRAGFYNEHEEMINRALDNGVEQMILTGTSVRGSKESADIAEEYPDILFSTAGIHPHDAKSFNTESIRELRNLLKSDHVISVGECGLDFDRDFSPRPMQEKCYRAQLELAAEVNKPLFLHERSAFKRFNEITDEYLSGLPEAVVHCFTGTLAEAKIYLDKGFYLGFTGAISDEKRFKQLEDVIKYTPLDRMMIETDAPFMLPKNMPRMQNRRNEPSFLPYVAQTMTENRSPFLDTIFLLRNSGSMTVFSNLQEISKKEEQEAGDYFETEFEKERLEFLSADIKCSKEAAVWGAKVLYHSAQLYLIRENTAKDLDKLIPKLKGPSDVSTILSADLSLSFLPQITSVLQTADPYDPLVKTLEDILTQFHYSGIGYPLNLEKVDWEKELQDKTYRKLYLERIVEKKAYTLAEIPYINKLLIADFGLHKDRYWQDLKTVAHGD</sequence>
<dbReference type="Pfam" id="PF09414">
    <property type="entry name" value="RNA_ligase"/>
    <property type="match status" value="1"/>
</dbReference>
<dbReference type="SUPFAM" id="SSF51556">
    <property type="entry name" value="Metallo-dependent hydrolases"/>
    <property type="match status" value="1"/>
</dbReference>
<dbReference type="Pfam" id="PF19920">
    <property type="entry name" value="bpX4"/>
    <property type="match status" value="1"/>
</dbReference>
<dbReference type="InterPro" id="IPR032466">
    <property type="entry name" value="Metal_Hydrolase"/>
</dbReference>
<dbReference type="InterPro" id="IPR007405">
    <property type="entry name" value="Phage_KVP40_Orf299"/>
</dbReference>
<evidence type="ECO:0000313" key="11">
    <source>
        <dbReference type="Proteomes" id="UP000728032"/>
    </source>
</evidence>
<evidence type="ECO:0000256" key="1">
    <source>
        <dbReference type="ARBA" id="ARBA00009275"/>
    </source>
</evidence>
<keyword evidence="2" id="KW-0540">Nuclease</keyword>
<keyword evidence="11" id="KW-1185">Reference proteome</keyword>
<feature type="domain" description="RNA ligase" evidence="7">
    <location>
        <begin position="187"/>
        <end position="317"/>
    </location>
</feature>
<dbReference type="InterPro" id="IPR021122">
    <property type="entry name" value="RNA_ligase_dom_REL/Rnl2"/>
</dbReference>
<dbReference type="PANTHER" id="PTHR10060:SF15">
    <property type="entry name" value="DEOXYRIBONUCLEASE TATDN1"/>
    <property type="match status" value="1"/>
</dbReference>
<evidence type="ECO:0000259" key="8">
    <source>
        <dbReference type="Pfam" id="PF18043"/>
    </source>
</evidence>
<accession>A0A7R9LJ36</accession>
<reference evidence="10" key="1">
    <citation type="submission" date="2020-11" db="EMBL/GenBank/DDBJ databases">
        <authorList>
            <person name="Tran Van P."/>
        </authorList>
    </citation>
    <scope>NUCLEOTIDE SEQUENCE</scope>
</reference>
<evidence type="ECO:0000256" key="5">
    <source>
        <dbReference type="ARBA" id="ARBA00039767"/>
    </source>
</evidence>
<dbReference type="InterPro" id="IPR001130">
    <property type="entry name" value="TatD-like"/>
</dbReference>
<dbReference type="Gene3D" id="3.20.20.140">
    <property type="entry name" value="Metal-dependent hydrolases"/>
    <property type="match status" value="1"/>
</dbReference>
<evidence type="ECO:0000313" key="10">
    <source>
        <dbReference type="EMBL" id="CAD7641874.1"/>
    </source>
</evidence>
<keyword evidence="3" id="KW-0479">Metal-binding</keyword>
<dbReference type="InterPro" id="IPR041948">
    <property type="entry name" value="Rnl1/2_C_sf"/>
</dbReference>
<proteinExistence type="inferred from homology"/>
<evidence type="ECO:0000256" key="6">
    <source>
        <dbReference type="ARBA" id="ARBA00045223"/>
    </source>
</evidence>
<keyword evidence="4" id="KW-0378">Hydrolase</keyword>
<feature type="domain" description="MoxR-vWA-beta-propeller ternary system" evidence="9">
    <location>
        <begin position="829"/>
        <end position="1029"/>
    </location>
</feature>
<evidence type="ECO:0000256" key="3">
    <source>
        <dbReference type="ARBA" id="ARBA00022723"/>
    </source>
</evidence>
<dbReference type="PANTHER" id="PTHR10060">
    <property type="entry name" value="TATD FAMILY DEOXYRIBONUCLEASE"/>
    <property type="match status" value="1"/>
</dbReference>
<dbReference type="Pfam" id="PF18043">
    <property type="entry name" value="T4_Rnl2_C"/>
    <property type="match status" value="1"/>
</dbReference>
<dbReference type="InterPro" id="IPR050891">
    <property type="entry name" value="TatD-type_Hydrolase"/>
</dbReference>
<evidence type="ECO:0000259" key="9">
    <source>
        <dbReference type="Pfam" id="PF19920"/>
    </source>
</evidence>
<dbReference type="FunFam" id="3.20.20.140:FF:000005">
    <property type="entry name" value="TatD family hydrolase"/>
    <property type="match status" value="1"/>
</dbReference>
<name>A0A7R9LJ36_9ACAR</name>
<dbReference type="Pfam" id="PF01026">
    <property type="entry name" value="TatD_DNase"/>
    <property type="match status" value="1"/>
</dbReference>
<dbReference type="Gene3D" id="1.10.10.1810">
    <property type="entry name" value="RNA ligase"/>
    <property type="match status" value="1"/>
</dbReference>
<dbReference type="OrthoDB" id="413993at2759"/>
<comment type="similarity">
    <text evidence="1">Belongs to the metallo-dependent hydrolases superfamily. TatD-type hydrolase family.</text>
</comment>
<evidence type="ECO:0000256" key="2">
    <source>
        <dbReference type="ARBA" id="ARBA00022722"/>
    </source>
</evidence>
<dbReference type="CDD" id="cd01310">
    <property type="entry name" value="TatD_DNAse"/>
    <property type="match status" value="1"/>
</dbReference>
<dbReference type="InterPro" id="IPR040609">
    <property type="entry name" value="Rnl2_C"/>
</dbReference>
<dbReference type="Gene3D" id="3.30.470.30">
    <property type="entry name" value="DNA ligase/mRNA capping enzyme"/>
    <property type="match status" value="1"/>
</dbReference>
<protein>
    <recommendedName>
        <fullName evidence="5">Deoxyribonuclease TATDN1</fullName>
    </recommendedName>
</protein>
<evidence type="ECO:0000259" key="7">
    <source>
        <dbReference type="Pfam" id="PF09414"/>
    </source>
</evidence>
<dbReference type="EMBL" id="OC915768">
    <property type="protein sequence ID" value="CAD7641874.1"/>
    <property type="molecule type" value="Genomic_DNA"/>
</dbReference>
<dbReference type="GO" id="GO:0004518">
    <property type="term" value="F:nuclease activity"/>
    <property type="evidence" value="ECO:0007669"/>
    <property type="project" value="UniProtKB-KW"/>
</dbReference>
<organism evidence="10">
    <name type="scientific">Oppiella nova</name>
    <dbReference type="NCBI Taxonomy" id="334625"/>
    <lineage>
        <taxon>Eukaryota</taxon>
        <taxon>Metazoa</taxon>
        <taxon>Ecdysozoa</taxon>
        <taxon>Arthropoda</taxon>
        <taxon>Chelicerata</taxon>
        <taxon>Arachnida</taxon>
        <taxon>Acari</taxon>
        <taxon>Acariformes</taxon>
        <taxon>Sarcoptiformes</taxon>
        <taxon>Oribatida</taxon>
        <taxon>Brachypylina</taxon>
        <taxon>Oppioidea</taxon>
        <taxon>Oppiidae</taxon>
        <taxon>Oppiella</taxon>
    </lineage>
</organism>
<dbReference type="Pfam" id="PF04308">
    <property type="entry name" value="RNaseH_like"/>
    <property type="match status" value="1"/>
</dbReference>
<feature type="domain" description="RNA ligase 2 C-terminal" evidence="8">
    <location>
        <begin position="332"/>
        <end position="403"/>
    </location>
</feature>
<dbReference type="InterPro" id="IPR045549">
    <property type="entry name" value="bpX4"/>
</dbReference>
<comment type="function">
    <text evidence="6">Deoxyribonuclease which catalyzes (in vitro) the decatenation of kinetoplast DNA, which are circular DNA catenated to each other, producing linear DNA molecules. Plays an important role in chromosomal segregation and cell cycle progression during eye development probably via its DNA decatenation activity.</text>
</comment>
<dbReference type="Proteomes" id="UP000728032">
    <property type="component" value="Unassembled WGS sequence"/>
</dbReference>
<dbReference type="AlphaFoldDB" id="A0A7R9LJ36"/>
<dbReference type="GO" id="GO:0046872">
    <property type="term" value="F:metal ion binding"/>
    <property type="evidence" value="ECO:0007669"/>
    <property type="project" value="UniProtKB-KW"/>
</dbReference>
<dbReference type="SUPFAM" id="SSF56091">
    <property type="entry name" value="DNA ligase/mRNA capping enzyme, catalytic domain"/>
    <property type="match status" value="1"/>
</dbReference>